<dbReference type="GO" id="GO:0000160">
    <property type="term" value="P:phosphorelay signal transduction system"/>
    <property type="evidence" value="ECO:0007669"/>
    <property type="project" value="InterPro"/>
</dbReference>
<evidence type="ECO:0000256" key="1">
    <source>
        <dbReference type="ARBA" id="ARBA00022553"/>
    </source>
</evidence>
<dbReference type="InterPro" id="IPR011006">
    <property type="entry name" value="CheY-like_superfamily"/>
</dbReference>
<proteinExistence type="predicted"/>
<dbReference type="EMBL" id="SMUV01000074">
    <property type="protein sequence ID" value="TDK41251.1"/>
    <property type="molecule type" value="Genomic_DNA"/>
</dbReference>
<protein>
    <submittedName>
        <fullName evidence="4">Response regulator</fullName>
    </submittedName>
</protein>
<dbReference type="SMART" id="SM00448">
    <property type="entry name" value="REC"/>
    <property type="match status" value="1"/>
</dbReference>
<dbReference type="Pfam" id="PF00072">
    <property type="entry name" value="Response_reg"/>
    <property type="match status" value="1"/>
</dbReference>
<keyword evidence="5" id="KW-1185">Reference proteome</keyword>
<dbReference type="PROSITE" id="PS50110">
    <property type="entry name" value="RESPONSE_REGULATORY"/>
    <property type="match status" value="1"/>
</dbReference>
<dbReference type="Proteomes" id="UP000295301">
    <property type="component" value="Unassembled WGS sequence"/>
</dbReference>
<feature type="modified residue" description="4-aspartylphosphate" evidence="2">
    <location>
        <position position="73"/>
    </location>
</feature>
<organism evidence="4 5">
    <name type="scientific">Antarcticimicrobium luteum</name>
    <dbReference type="NCBI Taxonomy" id="2547397"/>
    <lineage>
        <taxon>Bacteria</taxon>
        <taxon>Pseudomonadati</taxon>
        <taxon>Pseudomonadota</taxon>
        <taxon>Alphaproteobacteria</taxon>
        <taxon>Rhodobacterales</taxon>
        <taxon>Paracoccaceae</taxon>
        <taxon>Antarcticimicrobium</taxon>
    </lineage>
</organism>
<dbReference type="OrthoDB" id="7831674at2"/>
<comment type="caution">
    <text evidence="4">The sequence shown here is derived from an EMBL/GenBank/DDBJ whole genome shotgun (WGS) entry which is preliminary data.</text>
</comment>
<dbReference type="PANTHER" id="PTHR44591:SF3">
    <property type="entry name" value="RESPONSE REGULATORY DOMAIN-CONTAINING PROTEIN"/>
    <property type="match status" value="1"/>
</dbReference>
<evidence type="ECO:0000313" key="4">
    <source>
        <dbReference type="EMBL" id="TDK41251.1"/>
    </source>
</evidence>
<dbReference type="PANTHER" id="PTHR44591">
    <property type="entry name" value="STRESS RESPONSE REGULATOR PROTEIN 1"/>
    <property type="match status" value="1"/>
</dbReference>
<sequence>MDDRKKITLSRPGDGCGRVPLGLTVLVVEDSTYAAEALRLLCLRSGARIRRADSLNSARKHLKVYRPAALIVDLGLPDGSGAELIEECAQASPRIGAILGLSGDSFGEETAIAAGADGFLPKPITSLARFQAEILGGLPPDLHPAATGLPEAEIIHPDPLAYRDDMAHAAELLTVEGDGRILDYVAQFLRGVARSADDACLAEAADVLARARARGTPLASPTARIAGLVQQRLREAQPL</sequence>
<feature type="domain" description="Response regulatory" evidence="3">
    <location>
        <begin position="24"/>
        <end position="137"/>
    </location>
</feature>
<evidence type="ECO:0000256" key="2">
    <source>
        <dbReference type="PROSITE-ProRule" id="PRU00169"/>
    </source>
</evidence>
<dbReference type="InterPro" id="IPR050595">
    <property type="entry name" value="Bact_response_regulator"/>
</dbReference>
<accession>A0A4R5UQS1</accession>
<gene>
    <name evidence="4" type="ORF">E1832_21420</name>
</gene>
<dbReference type="SUPFAM" id="SSF52172">
    <property type="entry name" value="CheY-like"/>
    <property type="match status" value="1"/>
</dbReference>
<dbReference type="AlphaFoldDB" id="A0A4R5UQS1"/>
<reference evidence="4 5" key="1">
    <citation type="submission" date="2019-03" db="EMBL/GenBank/DDBJ databases">
        <title>Ruegeria lutea sp. nov., a novel strain, isolated from marine sediment, the Masan Bay, South Korea.</title>
        <authorList>
            <person name="Kim J."/>
            <person name="Kim D.-Y."/>
            <person name="Lee S.-S."/>
        </authorList>
    </citation>
    <scope>NUCLEOTIDE SEQUENCE [LARGE SCALE GENOMIC DNA]</scope>
    <source>
        <strain evidence="4 5">318-1</strain>
    </source>
</reference>
<name>A0A4R5UQS1_9RHOB</name>
<dbReference type="Gene3D" id="3.40.50.2300">
    <property type="match status" value="1"/>
</dbReference>
<dbReference type="RefSeq" id="WP_133361819.1">
    <property type="nucleotide sequence ID" value="NZ_SMUV01000074.1"/>
</dbReference>
<keyword evidence="1 2" id="KW-0597">Phosphoprotein</keyword>
<evidence type="ECO:0000313" key="5">
    <source>
        <dbReference type="Proteomes" id="UP000295301"/>
    </source>
</evidence>
<dbReference type="InterPro" id="IPR001789">
    <property type="entry name" value="Sig_transdc_resp-reg_receiver"/>
</dbReference>
<evidence type="ECO:0000259" key="3">
    <source>
        <dbReference type="PROSITE" id="PS50110"/>
    </source>
</evidence>
<dbReference type="CDD" id="cd00156">
    <property type="entry name" value="REC"/>
    <property type="match status" value="1"/>
</dbReference>